<gene>
    <name evidence="3" type="ORF">GCM10023082_60130</name>
</gene>
<dbReference type="RefSeq" id="WP_345654472.1">
    <property type="nucleotide sequence ID" value="NZ_BAABEP010000072.1"/>
</dbReference>
<feature type="domain" description="SGNH hydrolase-type esterase" evidence="2">
    <location>
        <begin position="63"/>
        <end position="281"/>
    </location>
</feature>
<organism evidence="3 4">
    <name type="scientific">Streptomyces tremellae</name>
    <dbReference type="NCBI Taxonomy" id="1124239"/>
    <lineage>
        <taxon>Bacteria</taxon>
        <taxon>Bacillati</taxon>
        <taxon>Actinomycetota</taxon>
        <taxon>Actinomycetes</taxon>
        <taxon>Kitasatosporales</taxon>
        <taxon>Streptomycetaceae</taxon>
        <taxon>Streptomyces</taxon>
    </lineage>
</organism>
<comment type="caution">
    <text evidence="3">The sequence shown here is derived from an EMBL/GenBank/DDBJ whole genome shotgun (WGS) entry which is preliminary data.</text>
</comment>
<dbReference type="Proteomes" id="UP001499884">
    <property type="component" value="Unassembled WGS sequence"/>
</dbReference>
<keyword evidence="4" id="KW-1185">Reference proteome</keyword>
<evidence type="ECO:0000259" key="2">
    <source>
        <dbReference type="Pfam" id="PF13472"/>
    </source>
</evidence>
<evidence type="ECO:0000313" key="4">
    <source>
        <dbReference type="Proteomes" id="UP001499884"/>
    </source>
</evidence>
<accession>A0ABP7G7P8</accession>
<dbReference type="SUPFAM" id="SSF52266">
    <property type="entry name" value="SGNH hydrolase"/>
    <property type="match status" value="1"/>
</dbReference>
<evidence type="ECO:0000256" key="1">
    <source>
        <dbReference type="SAM" id="MobiDB-lite"/>
    </source>
</evidence>
<reference evidence="4" key="1">
    <citation type="journal article" date="2019" name="Int. J. Syst. Evol. Microbiol.">
        <title>The Global Catalogue of Microorganisms (GCM) 10K type strain sequencing project: providing services to taxonomists for standard genome sequencing and annotation.</title>
        <authorList>
            <consortium name="The Broad Institute Genomics Platform"/>
            <consortium name="The Broad Institute Genome Sequencing Center for Infectious Disease"/>
            <person name="Wu L."/>
            <person name="Ma J."/>
        </authorList>
    </citation>
    <scope>NUCLEOTIDE SEQUENCE [LARGE SCALE GENOMIC DNA]</scope>
    <source>
        <strain evidence="4">JCM 30846</strain>
    </source>
</reference>
<dbReference type="PANTHER" id="PTHR37981:SF1">
    <property type="entry name" value="SGNH HYDROLASE-TYPE ESTERASE DOMAIN-CONTAINING PROTEIN"/>
    <property type="match status" value="1"/>
</dbReference>
<evidence type="ECO:0000313" key="3">
    <source>
        <dbReference type="EMBL" id="GAA3757145.1"/>
    </source>
</evidence>
<protein>
    <submittedName>
        <fullName evidence="3">SGNH family lipase</fullName>
    </submittedName>
</protein>
<dbReference type="PANTHER" id="PTHR37981">
    <property type="entry name" value="LIPASE 2"/>
    <property type="match status" value="1"/>
</dbReference>
<sequence length="294" mass="29640">MKLSRSISLSSGAPSAAAPGRAPRPRRRRLGALVSALAAGLALSLSTAAAAQAAPAAGTDYVALGDSYSSGLGSGSYDSASGDCKRSSAGYPALWAAAHAPATFNFVACSGARTGDVESSQLTALSSATDLVSITIGGNDAGFSDVMTTCVLKSEATCLSGIATANSYIDNTLPGALDTLYGDIRAKAPNAHVVVLGYPRFYALNGSCVVGLSEAKRSAINNAADHINSVTAKRAADHGFTFADVTQAFTGHEICAAGTVWLHSVNVLDIEESYHPTAAGQSGGYLPVFTAAAS</sequence>
<dbReference type="InterPro" id="IPR037460">
    <property type="entry name" value="SEST-like"/>
</dbReference>
<dbReference type="InterPro" id="IPR036514">
    <property type="entry name" value="SGNH_hydro_sf"/>
</dbReference>
<feature type="compositionally biased region" description="Low complexity" evidence="1">
    <location>
        <begin position="1"/>
        <end position="21"/>
    </location>
</feature>
<dbReference type="CDD" id="cd01823">
    <property type="entry name" value="SEST_like"/>
    <property type="match status" value="1"/>
</dbReference>
<dbReference type="InterPro" id="IPR013830">
    <property type="entry name" value="SGNH_hydro"/>
</dbReference>
<name>A0ABP7G7P8_9ACTN</name>
<feature type="region of interest" description="Disordered" evidence="1">
    <location>
        <begin position="1"/>
        <end position="25"/>
    </location>
</feature>
<dbReference type="PROSITE" id="PS51318">
    <property type="entry name" value="TAT"/>
    <property type="match status" value="1"/>
</dbReference>
<dbReference type="EMBL" id="BAABEP010000072">
    <property type="protein sequence ID" value="GAA3757145.1"/>
    <property type="molecule type" value="Genomic_DNA"/>
</dbReference>
<dbReference type="Gene3D" id="3.40.50.1110">
    <property type="entry name" value="SGNH hydrolase"/>
    <property type="match status" value="1"/>
</dbReference>
<dbReference type="InterPro" id="IPR006311">
    <property type="entry name" value="TAT_signal"/>
</dbReference>
<proteinExistence type="predicted"/>
<dbReference type="Pfam" id="PF13472">
    <property type="entry name" value="Lipase_GDSL_2"/>
    <property type="match status" value="1"/>
</dbReference>